<comment type="caution">
    <text evidence="16">The sequence shown here is derived from an EMBL/GenBank/DDBJ whole genome shotgun (WGS) entry which is preliminary data.</text>
</comment>
<evidence type="ECO:0000313" key="17">
    <source>
        <dbReference type="Proteomes" id="UP000030664"/>
    </source>
</evidence>
<evidence type="ECO:0000256" key="12">
    <source>
        <dbReference type="ARBA" id="ARBA00049955"/>
    </source>
</evidence>
<dbReference type="RefSeq" id="WP_035960908.1">
    <property type="nucleotide sequence ID" value="NZ_JROM01000011.1"/>
</dbReference>
<dbReference type="EC" id="2.3.1.8" evidence="6 13"/>
<dbReference type="SUPFAM" id="SSF53659">
    <property type="entry name" value="Isocitrate/Isopropylmalate dehydrogenase-like"/>
    <property type="match status" value="1"/>
</dbReference>
<name>A0A0B0DCW7_9MICC</name>
<dbReference type="SUPFAM" id="SSF52540">
    <property type="entry name" value="P-loop containing nucleoside triphosphate hydrolases"/>
    <property type="match status" value="1"/>
</dbReference>
<evidence type="ECO:0000256" key="7">
    <source>
        <dbReference type="ARBA" id="ARBA00021528"/>
    </source>
</evidence>
<dbReference type="GO" id="GO:0006085">
    <property type="term" value="P:acetyl-CoA biosynthetic process"/>
    <property type="evidence" value="ECO:0007669"/>
    <property type="project" value="UniProtKB-UniPathway"/>
</dbReference>
<dbReference type="PIRSF" id="PIRSF006107">
    <property type="entry name" value="PhpActrans_proteobac"/>
    <property type="match status" value="1"/>
</dbReference>
<evidence type="ECO:0000256" key="13">
    <source>
        <dbReference type="PIRNR" id="PIRNR006107"/>
    </source>
</evidence>
<dbReference type="InterPro" id="IPR028979">
    <property type="entry name" value="Ser_kin/Pase_Hpr-like_N_sf"/>
</dbReference>
<dbReference type="InterPro" id="IPR016475">
    <property type="entry name" value="P-Actrans_bac"/>
</dbReference>
<proteinExistence type="inferred from homology"/>
<dbReference type="Pfam" id="PF07085">
    <property type="entry name" value="DRTGG"/>
    <property type="match status" value="1"/>
</dbReference>
<dbReference type="InterPro" id="IPR004614">
    <property type="entry name" value="P_AcTrfase"/>
</dbReference>
<evidence type="ECO:0000256" key="9">
    <source>
        <dbReference type="ARBA" id="ARBA00022679"/>
    </source>
</evidence>
<dbReference type="InterPro" id="IPR042113">
    <property type="entry name" value="P_AcTrfase_dom1"/>
</dbReference>
<dbReference type="InterPro" id="IPR010766">
    <property type="entry name" value="DRTGG"/>
</dbReference>
<dbReference type="Proteomes" id="UP000030664">
    <property type="component" value="Unassembled WGS sequence"/>
</dbReference>
<protein>
    <recommendedName>
        <fullName evidence="7 13">Phosphate acetyltransferase</fullName>
        <ecNumber evidence="6 13">2.3.1.8</ecNumber>
    </recommendedName>
    <alternativeName>
        <fullName evidence="11 13">Phosphotransacetylase</fullName>
    </alternativeName>
</protein>
<dbReference type="InterPro" id="IPR027417">
    <property type="entry name" value="P-loop_NTPase"/>
</dbReference>
<dbReference type="eggNOG" id="COG0857">
    <property type="taxonomic scope" value="Bacteria"/>
</dbReference>
<comment type="subcellular location">
    <subcellularLocation>
        <location evidence="2 13">Cytoplasm</location>
    </subcellularLocation>
</comment>
<evidence type="ECO:0000259" key="15">
    <source>
        <dbReference type="Pfam" id="PF07085"/>
    </source>
</evidence>
<keyword evidence="10 13" id="KW-0012">Acyltransferase</keyword>
<dbReference type="NCBIfam" id="TIGR00651">
    <property type="entry name" value="pta"/>
    <property type="match status" value="1"/>
</dbReference>
<evidence type="ECO:0000256" key="4">
    <source>
        <dbReference type="ARBA" id="ARBA00008756"/>
    </source>
</evidence>
<evidence type="ECO:0000256" key="8">
    <source>
        <dbReference type="ARBA" id="ARBA00022490"/>
    </source>
</evidence>
<gene>
    <name evidence="16" type="ORF">AS25_02390</name>
</gene>
<feature type="domain" description="DRTGG" evidence="15">
    <location>
        <begin position="228"/>
        <end position="322"/>
    </location>
</feature>
<dbReference type="FunFam" id="3.40.50.10750:FF:000001">
    <property type="entry name" value="Phosphate acetyltransferase"/>
    <property type="match status" value="1"/>
</dbReference>
<comment type="similarity">
    <text evidence="4 13">In the C-terminal section; belongs to the phosphate acetyltransferase and butyryltransferase family.</text>
</comment>
<comment type="function">
    <text evidence="12 13">Involved in acetate metabolism.</text>
</comment>
<dbReference type="NCBIfam" id="NF004167">
    <property type="entry name" value="PRK05632.1"/>
    <property type="match status" value="1"/>
</dbReference>
<evidence type="ECO:0000313" key="16">
    <source>
        <dbReference type="EMBL" id="KHE75268.1"/>
    </source>
</evidence>
<dbReference type="UniPathway" id="UPA00340">
    <property type="reaction ID" value="UER00459"/>
</dbReference>
<dbReference type="AlphaFoldDB" id="A0A0B0DCW7"/>
<dbReference type="PANTHER" id="PTHR43356">
    <property type="entry name" value="PHOSPHATE ACETYLTRANSFERASE"/>
    <property type="match status" value="1"/>
</dbReference>
<dbReference type="Gene3D" id="3.40.1390.20">
    <property type="entry name" value="HprK N-terminal domain-like"/>
    <property type="match status" value="1"/>
</dbReference>
<feature type="domain" description="Phosphate acetyl/butaryl transferase" evidence="14">
    <location>
        <begin position="370"/>
        <end position="691"/>
    </location>
</feature>
<keyword evidence="8 13" id="KW-0963">Cytoplasm</keyword>
<dbReference type="Pfam" id="PF13500">
    <property type="entry name" value="AAA_26"/>
    <property type="match status" value="1"/>
</dbReference>
<dbReference type="Pfam" id="PF01515">
    <property type="entry name" value="PTA_PTB"/>
    <property type="match status" value="1"/>
</dbReference>
<dbReference type="GO" id="GO:0008959">
    <property type="term" value="F:phosphate acetyltransferase activity"/>
    <property type="evidence" value="ECO:0007669"/>
    <property type="project" value="UniProtKB-EC"/>
</dbReference>
<evidence type="ECO:0000256" key="6">
    <source>
        <dbReference type="ARBA" id="ARBA00012707"/>
    </source>
</evidence>
<evidence type="ECO:0000256" key="5">
    <source>
        <dbReference type="ARBA" id="ARBA00009786"/>
    </source>
</evidence>
<dbReference type="InterPro" id="IPR042112">
    <property type="entry name" value="P_AcTrfase_dom2"/>
</dbReference>
<evidence type="ECO:0000256" key="3">
    <source>
        <dbReference type="ARBA" id="ARBA00004989"/>
    </source>
</evidence>
<evidence type="ECO:0000256" key="10">
    <source>
        <dbReference type="ARBA" id="ARBA00023315"/>
    </source>
</evidence>
<dbReference type="STRING" id="223184.AS25_02390"/>
<dbReference type="eggNOG" id="COG0280">
    <property type="taxonomic scope" value="Bacteria"/>
</dbReference>
<dbReference type="EMBL" id="JROM01000011">
    <property type="protein sequence ID" value="KHE75268.1"/>
    <property type="molecule type" value="Genomic_DNA"/>
</dbReference>
<dbReference type="GO" id="GO:0005737">
    <property type="term" value="C:cytoplasm"/>
    <property type="evidence" value="ECO:0007669"/>
    <property type="project" value="UniProtKB-SubCell"/>
</dbReference>
<comment type="pathway">
    <text evidence="3 13">Metabolic intermediate biosynthesis; acetyl-CoA biosynthesis; acetyl-CoA from acetate: step 2/2.</text>
</comment>
<dbReference type="Gene3D" id="3.40.50.10750">
    <property type="entry name" value="Isocitrate/Isopropylmalate dehydrogenase-like"/>
    <property type="match status" value="1"/>
</dbReference>
<evidence type="ECO:0000259" key="14">
    <source>
        <dbReference type="Pfam" id="PF01515"/>
    </source>
</evidence>
<dbReference type="Gene3D" id="3.40.50.10950">
    <property type="match status" value="1"/>
</dbReference>
<sequence>MTQGIYVSAMTPLSGKTLVALGLADSLFKRTDALGFFRPVFDGAAPEDDPVLQLMKRTFDLPDSRCRAAVSLEQTREILASGAHDDLDSAAMAVYSEMARECDVILVDGTDLLAHNAVTAEFDLNARLANNMGCSVAAVISAHESRRVEDVLNAVDVTRTELRQAGCDIYAVIVNRAVPEQVAEIKRRAKPGNHNLPAYVLPEIPAISNPTVAELVDAQGYGTDLNPSSLDRDIKAVKVAAMTAGNFLDQIADGDLVITPGDRTDVVSATLASSFASTLPVPAGMLLTGGFRPEGAVASLLAAAPFPVLTTDHDTFSTAEAVGTTRGTLAGAHSRKIAAARGAWAEYVDSDELSDRLSLPRPVKRTPLRFLHELVESARADRKHIVLPEGDDPRILRAAEMIHRRNFCDLTVLGEPESVRALAQSEGIDLDFDAEGLHVVDFQHDDALREKYADEYVKLRSHKGMSQEQALERMTDGSYFGTMMVQMGDVDGMVSGAAHTTANTIRPALEFVKTREGVNIVSSVFFMLLADRVLVYGDCAVNPNPDEQALADIALASAQTAREFGVEPRVAMLSYSTGGSGSGEDVERVRAATDLVREAHPDFEVEGPIQYDAAVDASIAKSKLPGSQVAGQATVFVFPDLNTGNNTYKAVQQSAGAVAVGPVLQGLRKPVNDLSRGCTVDDIVNTVAITAIQAQTL</sequence>
<comment type="similarity">
    <text evidence="5 13">In the N-terminal section; belongs to the CobB/CobQ family.</text>
</comment>
<reference evidence="16 17" key="1">
    <citation type="submission" date="2014-09" db="EMBL/GenBank/DDBJ databases">
        <title>High-quality draft genome sequence of Kocuria marina SO9-6, an actinobacterium isolated from a copper mine.</title>
        <authorList>
            <person name="Castro D.B."/>
            <person name="Pereira L.B."/>
            <person name="Silva M.V."/>
            <person name="Silva B.P."/>
            <person name="Zanardi B.R."/>
            <person name="Carlos C."/>
            <person name="Belgini D.R."/>
            <person name="Limache E.G."/>
            <person name="Lacerda G.V."/>
            <person name="Nery M.B."/>
            <person name="Gomes M.B."/>
            <person name="Souza S."/>
            <person name="Silva T.M."/>
            <person name="Rodrigues V.D."/>
            <person name="Paulino L.C."/>
            <person name="Vicentini R."/>
            <person name="Ferraz L.F."/>
            <person name="Ottoboni L.M."/>
        </authorList>
    </citation>
    <scope>NUCLEOTIDE SEQUENCE [LARGE SCALE GENOMIC DNA]</scope>
    <source>
        <strain evidence="16 17">SO9-6</strain>
    </source>
</reference>
<dbReference type="Gene3D" id="3.40.50.300">
    <property type="entry name" value="P-loop containing nucleotide triphosphate hydrolases"/>
    <property type="match status" value="1"/>
</dbReference>
<accession>A0A0B0DCW7</accession>
<dbReference type="NCBIfam" id="NF007233">
    <property type="entry name" value="PRK09653.1"/>
    <property type="match status" value="1"/>
</dbReference>
<organism evidence="16 17">
    <name type="scientific">Kocuria marina</name>
    <dbReference type="NCBI Taxonomy" id="223184"/>
    <lineage>
        <taxon>Bacteria</taxon>
        <taxon>Bacillati</taxon>
        <taxon>Actinomycetota</taxon>
        <taxon>Actinomycetes</taxon>
        <taxon>Micrococcales</taxon>
        <taxon>Micrococcaceae</taxon>
        <taxon>Kocuria</taxon>
    </lineage>
</organism>
<evidence type="ECO:0000256" key="1">
    <source>
        <dbReference type="ARBA" id="ARBA00000705"/>
    </source>
</evidence>
<keyword evidence="9 13" id="KW-0808">Transferase</keyword>
<dbReference type="InterPro" id="IPR050500">
    <property type="entry name" value="Phos_Acetyltrans/Butyryltrans"/>
</dbReference>
<dbReference type="InterPro" id="IPR002505">
    <property type="entry name" value="PTA_PTB"/>
</dbReference>
<comment type="domain">
    <text evidence="13">The N-terminal region seems to be important for proper quaternary structure. The C-terminal region contains the substrate-binding site.</text>
</comment>
<dbReference type="PANTHER" id="PTHR43356:SF3">
    <property type="entry name" value="PHOSPHATE ACETYLTRANSFERASE"/>
    <property type="match status" value="1"/>
</dbReference>
<evidence type="ECO:0000256" key="11">
    <source>
        <dbReference type="ARBA" id="ARBA00031108"/>
    </source>
</evidence>
<evidence type="ECO:0000256" key="2">
    <source>
        <dbReference type="ARBA" id="ARBA00004496"/>
    </source>
</evidence>
<dbReference type="SUPFAM" id="SSF75138">
    <property type="entry name" value="HprK N-terminal domain-like"/>
    <property type="match status" value="1"/>
</dbReference>
<comment type="catalytic activity">
    <reaction evidence="1 13">
        <text>acetyl-CoA + phosphate = acetyl phosphate + CoA</text>
        <dbReference type="Rhea" id="RHEA:19521"/>
        <dbReference type="ChEBI" id="CHEBI:22191"/>
        <dbReference type="ChEBI" id="CHEBI:43474"/>
        <dbReference type="ChEBI" id="CHEBI:57287"/>
        <dbReference type="ChEBI" id="CHEBI:57288"/>
        <dbReference type="EC" id="2.3.1.8"/>
    </reaction>
</comment>